<evidence type="ECO:0000313" key="4">
    <source>
        <dbReference type="Proteomes" id="UP000184339"/>
    </source>
</evidence>
<dbReference type="STRING" id="551987.SAMN05192549_108137"/>
<keyword evidence="4" id="KW-1185">Reference proteome</keyword>
<accession>A0A1M7QW43</accession>
<sequence length="397" mass="42863">MSRLLKAASAALALLVPLACAASDHLDTPTVIADPRLDIGDLYAWTSIDGHRLNLVMTIVGHSFSDKAEYVFHVDSGKAFGKTIRTATIRCQFPSAGQTHCEAGGDSVDGDASQPQGLESSKRRLRVFASMRDDPFFNNVKGTRAAYSVVMDALNRGTQRDAAGCPLLSREQSEILLEEWKHTAGGPPTNFLKGWTPASIVVSIDLPLVTQGGKLVAVWASTHQGGRQIDRAGRPLTGNALLGTIASDEESDALKEQYNAATPATGSQFVEEISKGLALYDSFDGTCGNQWLIHKHASSTSRYHALAALLADDRLWVNTAATRCTQLFAVELLALSREQRWRNDCGGRTPNYNAVNIYRSLLANGTTQGVDDGVTRDELTHSADIFPFLAAPDGEYK</sequence>
<dbReference type="Proteomes" id="UP000184339">
    <property type="component" value="Unassembled WGS sequence"/>
</dbReference>
<protein>
    <recommendedName>
        <fullName evidence="5">DUF4331 domain-containing protein</fullName>
    </recommendedName>
</protein>
<evidence type="ECO:0000256" key="1">
    <source>
        <dbReference type="SAM" id="MobiDB-lite"/>
    </source>
</evidence>
<organism evidence="3 4">
    <name type="scientific">Duganella sacchari</name>
    <dbReference type="NCBI Taxonomy" id="551987"/>
    <lineage>
        <taxon>Bacteria</taxon>
        <taxon>Pseudomonadati</taxon>
        <taxon>Pseudomonadota</taxon>
        <taxon>Betaproteobacteria</taxon>
        <taxon>Burkholderiales</taxon>
        <taxon>Oxalobacteraceae</taxon>
        <taxon>Telluria group</taxon>
        <taxon>Duganella</taxon>
    </lineage>
</organism>
<feature type="chain" id="PRO_5012726282" description="DUF4331 domain-containing protein" evidence="2">
    <location>
        <begin position="22"/>
        <end position="397"/>
    </location>
</feature>
<dbReference type="EMBL" id="FRCX01000008">
    <property type="protein sequence ID" value="SHN36130.1"/>
    <property type="molecule type" value="Genomic_DNA"/>
</dbReference>
<feature type="region of interest" description="Disordered" evidence="1">
    <location>
        <begin position="100"/>
        <end position="119"/>
    </location>
</feature>
<evidence type="ECO:0008006" key="5">
    <source>
        <dbReference type="Google" id="ProtNLM"/>
    </source>
</evidence>
<reference evidence="4" key="1">
    <citation type="submission" date="2016-11" db="EMBL/GenBank/DDBJ databases">
        <authorList>
            <person name="Varghese N."/>
            <person name="Submissions S."/>
        </authorList>
    </citation>
    <scope>NUCLEOTIDE SEQUENCE [LARGE SCALE GENOMIC DNA]</scope>
    <source>
        <strain evidence="4">Sac-22</strain>
    </source>
</reference>
<feature type="signal peptide" evidence="2">
    <location>
        <begin position="1"/>
        <end position="21"/>
    </location>
</feature>
<keyword evidence="2" id="KW-0732">Signal</keyword>
<proteinExistence type="predicted"/>
<evidence type="ECO:0000256" key="2">
    <source>
        <dbReference type="SAM" id="SignalP"/>
    </source>
</evidence>
<dbReference type="AlphaFoldDB" id="A0A1M7QW43"/>
<dbReference type="RefSeq" id="WP_072786924.1">
    <property type="nucleotide sequence ID" value="NZ_FRCX01000008.1"/>
</dbReference>
<evidence type="ECO:0000313" key="3">
    <source>
        <dbReference type="EMBL" id="SHN36130.1"/>
    </source>
</evidence>
<name>A0A1M7QW43_9BURK</name>
<gene>
    <name evidence="3" type="ORF">SAMN05192549_108137</name>
</gene>
<dbReference type="OrthoDB" id="9791748at2"/>